<dbReference type="InterPro" id="IPR012223">
    <property type="entry name" value="TEII"/>
</dbReference>
<dbReference type="PANTHER" id="PTHR11487">
    <property type="entry name" value="THIOESTERASE"/>
    <property type="match status" value="1"/>
</dbReference>
<dbReference type="Proteomes" id="UP000515734">
    <property type="component" value="Chromosome"/>
</dbReference>
<protein>
    <recommendedName>
        <fullName evidence="2">Thioesterase TesA</fullName>
    </recommendedName>
</protein>
<comment type="similarity">
    <text evidence="1">Belongs to the thioesterase family.</text>
</comment>
<dbReference type="PANTHER" id="PTHR11487:SF0">
    <property type="entry name" value="S-ACYL FATTY ACID SYNTHASE THIOESTERASE, MEDIUM CHAIN"/>
    <property type="match status" value="1"/>
</dbReference>
<dbReference type="InterPro" id="IPR020802">
    <property type="entry name" value="TesA-like"/>
</dbReference>
<dbReference type="EMBL" id="AP023287">
    <property type="protein sequence ID" value="BCI53470.1"/>
    <property type="molecule type" value="Genomic_DNA"/>
</dbReference>
<dbReference type="GO" id="GO:0016787">
    <property type="term" value="F:hydrolase activity"/>
    <property type="evidence" value="ECO:0007669"/>
    <property type="project" value="UniProtKB-KW"/>
</dbReference>
<evidence type="ECO:0000313" key="9">
    <source>
        <dbReference type="Proteomes" id="UP000515734"/>
    </source>
</evidence>
<evidence type="ECO:0000256" key="6">
    <source>
        <dbReference type="SAM" id="MobiDB-lite"/>
    </source>
</evidence>
<dbReference type="Gene3D" id="3.40.50.1820">
    <property type="entry name" value="alpha/beta hydrolase"/>
    <property type="match status" value="1"/>
</dbReference>
<reference evidence="8 9" key="1">
    <citation type="submission" date="2020-07" db="EMBL/GenBank/DDBJ databases">
        <title>Complete genome sequence of Mycolicibacterium litorale like strain isolated from cardiac implantable electronic device infection.</title>
        <authorList>
            <person name="Fukano H."/>
            <person name="Miyama H."/>
            <person name="Hoshino Y."/>
        </authorList>
    </citation>
    <scope>NUCLEOTIDE SEQUENCE [LARGE SCALE GENOMIC DNA]</scope>
    <source>
        <strain evidence="8 9">NIIDNTM18</strain>
    </source>
</reference>
<dbReference type="SUPFAM" id="SSF53474">
    <property type="entry name" value="alpha/beta-Hydrolases"/>
    <property type="match status" value="1"/>
</dbReference>
<sequence>MIDTSTFHEVPYAGGDARPDGGRGNRMNSHPPSHATAPSAVETLFIFPHAGGSAVGYKPFARAFSMDAKRIAVQYPGRVGGHDVPDLASITALADDVYPMLRPSIAGSRVAFFGHSMGGLLAFDIARRLEQDGNPIAALFVSASPAPGHGGYEHLHQGSDDELLEMVATMTGTDSRFVGGQFGATVLKTLRNYGAITSYSCPPGTTLSCPVYAYAAADDAAVGYDSVCAWSEFTTGDFAVRTVAGDHFYITEHVDEVVADIETRIAACGAHERRLT</sequence>
<keyword evidence="3" id="KW-0378">Hydrolase</keyword>
<evidence type="ECO:0000256" key="4">
    <source>
        <dbReference type="ARBA" id="ARBA00023026"/>
    </source>
</evidence>
<accession>A0A6S6P9U7</accession>
<comment type="catalytic activity">
    <reaction evidence="5">
        <text>a fatty acyl-CoA + H2O = a fatty acid + CoA + H(+)</text>
        <dbReference type="Rhea" id="RHEA:16781"/>
        <dbReference type="ChEBI" id="CHEBI:15377"/>
        <dbReference type="ChEBI" id="CHEBI:15378"/>
        <dbReference type="ChEBI" id="CHEBI:28868"/>
        <dbReference type="ChEBI" id="CHEBI:57287"/>
        <dbReference type="ChEBI" id="CHEBI:77636"/>
    </reaction>
</comment>
<evidence type="ECO:0000256" key="2">
    <source>
        <dbReference type="ARBA" id="ARBA00015007"/>
    </source>
</evidence>
<dbReference type="InterPro" id="IPR029058">
    <property type="entry name" value="AB_hydrolase_fold"/>
</dbReference>
<dbReference type="Pfam" id="PF00975">
    <property type="entry name" value="Thioesterase"/>
    <property type="match status" value="1"/>
</dbReference>
<dbReference type="AlphaFoldDB" id="A0A6S6P9U7"/>
<evidence type="ECO:0000256" key="3">
    <source>
        <dbReference type="ARBA" id="ARBA00022801"/>
    </source>
</evidence>
<organism evidence="8 9">
    <name type="scientific">Mycolicibacterium litorale</name>
    <dbReference type="NCBI Taxonomy" id="758802"/>
    <lineage>
        <taxon>Bacteria</taxon>
        <taxon>Bacillati</taxon>
        <taxon>Actinomycetota</taxon>
        <taxon>Actinomycetes</taxon>
        <taxon>Mycobacteriales</taxon>
        <taxon>Mycobacteriaceae</taxon>
        <taxon>Mycolicibacterium</taxon>
    </lineage>
</organism>
<evidence type="ECO:0000256" key="1">
    <source>
        <dbReference type="ARBA" id="ARBA00007169"/>
    </source>
</evidence>
<evidence type="ECO:0000256" key="5">
    <source>
        <dbReference type="ARBA" id="ARBA00024293"/>
    </source>
</evidence>
<dbReference type="SMART" id="SM00824">
    <property type="entry name" value="PKS_TE"/>
    <property type="match status" value="1"/>
</dbReference>
<keyword evidence="4" id="KW-0843">Virulence</keyword>
<feature type="domain" description="Thioesterase TesA-like" evidence="7">
    <location>
        <begin position="44"/>
        <end position="265"/>
    </location>
</feature>
<name>A0A6S6P9U7_9MYCO</name>
<feature type="region of interest" description="Disordered" evidence="6">
    <location>
        <begin position="1"/>
        <end position="36"/>
    </location>
</feature>
<evidence type="ECO:0000259" key="7">
    <source>
        <dbReference type="SMART" id="SM00824"/>
    </source>
</evidence>
<proteinExistence type="inferred from homology"/>
<gene>
    <name evidence="8" type="primary">tesA</name>
    <name evidence="8" type="ORF">NIIDNTM18_27480</name>
</gene>
<dbReference type="InterPro" id="IPR001031">
    <property type="entry name" value="Thioesterase"/>
</dbReference>
<evidence type="ECO:0000313" key="8">
    <source>
        <dbReference type="EMBL" id="BCI53470.1"/>
    </source>
</evidence>
<dbReference type="GO" id="GO:0008610">
    <property type="term" value="P:lipid biosynthetic process"/>
    <property type="evidence" value="ECO:0007669"/>
    <property type="project" value="TreeGrafter"/>
</dbReference>